<proteinExistence type="predicted"/>
<dbReference type="InParanoid" id="A0A0P9AMJ6"/>
<gene>
    <name evidence="2" type="primary">Dana\GF26312</name>
    <name evidence="2" type="ORF">GF26312</name>
</gene>
<accession>A0A0P9AMJ6</accession>
<dbReference type="AlphaFoldDB" id="A0A0P9AMJ6"/>
<protein>
    <recommendedName>
        <fullName evidence="4">Kazal-like domain-containing protein</fullName>
    </recommendedName>
</protein>
<evidence type="ECO:0000313" key="3">
    <source>
        <dbReference type="Proteomes" id="UP000007801"/>
    </source>
</evidence>
<evidence type="ECO:0000256" key="1">
    <source>
        <dbReference type="SAM" id="SignalP"/>
    </source>
</evidence>
<dbReference type="KEGG" id="dan:26513721"/>
<feature type="signal peptide" evidence="1">
    <location>
        <begin position="1"/>
        <end position="17"/>
    </location>
</feature>
<dbReference type="Proteomes" id="UP000007801">
    <property type="component" value="Unassembled WGS sequence"/>
</dbReference>
<keyword evidence="1" id="KW-0732">Signal</keyword>
<evidence type="ECO:0000313" key="2">
    <source>
        <dbReference type="EMBL" id="KPU79006.1"/>
    </source>
</evidence>
<keyword evidence="3" id="KW-1185">Reference proteome</keyword>
<dbReference type="GeneID" id="26513721"/>
<feature type="chain" id="PRO_5006155241" description="Kazal-like domain-containing protein" evidence="1">
    <location>
        <begin position="18"/>
        <end position="99"/>
    </location>
</feature>
<name>A0A0P9AMJ6_DROAN</name>
<organism evidence="2 3">
    <name type="scientific">Drosophila ananassae</name>
    <name type="common">Fruit fly</name>
    <dbReference type="NCBI Taxonomy" id="7217"/>
    <lineage>
        <taxon>Eukaryota</taxon>
        <taxon>Metazoa</taxon>
        <taxon>Ecdysozoa</taxon>
        <taxon>Arthropoda</taxon>
        <taxon>Hexapoda</taxon>
        <taxon>Insecta</taxon>
        <taxon>Pterygota</taxon>
        <taxon>Neoptera</taxon>
        <taxon>Endopterygota</taxon>
        <taxon>Diptera</taxon>
        <taxon>Brachycera</taxon>
        <taxon>Muscomorpha</taxon>
        <taxon>Ephydroidea</taxon>
        <taxon>Drosophilidae</taxon>
        <taxon>Drosophila</taxon>
        <taxon>Sophophora</taxon>
    </lineage>
</organism>
<dbReference type="EMBL" id="CH902618">
    <property type="protein sequence ID" value="KPU79006.1"/>
    <property type="molecule type" value="Genomic_DNA"/>
</dbReference>
<dbReference type="OrthoDB" id="7901105at2759"/>
<reference evidence="2 3" key="1">
    <citation type="journal article" date="2007" name="Nature">
        <title>Evolution of genes and genomes on the Drosophila phylogeny.</title>
        <authorList>
            <consortium name="Drosophila 12 Genomes Consortium"/>
            <person name="Clark A.G."/>
            <person name="Eisen M.B."/>
            <person name="Smith D.R."/>
            <person name="Bergman C.M."/>
            <person name="Oliver B."/>
            <person name="Markow T.A."/>
            <person name="Kaufman T.C."/>
            <person name="Kellis M."/>
            <person name="Gelbart W."/>
            <person name="Iyer V.N."/>
            <person name="Pollard D.A."/>
            <person name="Sackton T.B."/>
            <person name="Larracuente A.M."/>
            <person name="Singh N.D."/>
            <person name="Abad J.P."/>
            <person name="Abt D.N."/>
            <person name="Adryan B."/>
            <person name="Aguade M."/>
            <person name="Akashi H."/>
            <person name="Anderson W.W."/>
            <person name="Aquadro C.F."/>
            <person name="Ardell D.H."/>
            <person name="Arguello R."/>
            <person name="Artieri C.G."/>
            <person name="Barbash D.A."/>
            <person name="Barker D."/>
            <person name="Barsanti P."/>
            <person name="Batterham P."/>
            <person name="Batzoglou S."/>
            <person name="Begun D."/>
            <person name="Bhutkar A."/>
            <person name="Blanco E."/>
            <person name="Bosak S.A."/>
            <person name="Bradley R.K."/>
            <person name="Brand A.D."/>
            <person name="Brent M.R."/>
            <person name="Brooks A.N."/>
            <person name="Brown R.H."/>
            <person name="Butlin R.K."/>
            <person name="Caggese C."/>
            <person name="Calvi B.R."/>
            <person name="Bernardo de Carvalho A."/>
            <person name="Caspi A."/>
            <person name="Castrezana S."/>
            <person name="Celniker S.E."/>
            <person name="Chang J.L."/>
            <person name="Chapple C."/>
            <person name="Chatterji S."/>
            <person name="Chinwalla A."/>
            <person name="Civetta A."/>
            <person name="Clifton S.W."/>
            <person name="Comeron J.M."/>
            <person name="Costello J.C."/>
            <person name="Coyne J.A."/>
            <person name="Daub J."/>
            <person name="David R.G."/>
            <person name="Delcher A.L."/>
            <person name="Delehaunty K."/>
            <person name="Do C.B."/>
            <person name="Ebling H."/>
            <person name="Edwards K."/>
            <person name="Eickbush T."/>
            <person name="Evans J.D."/>
            <person name="Filipski A."/>
            <person name="Findeiss S."/>
            <person name="Freyhult E."/>
            <person name="Fulton L."/>
            <person name="Fulton R."/>
            <person name="Garcia A.C."/>
            <person name="Gardiner A."/>
            <person name="Garfield D.A."/>
            <person name="Garvin B.E."/>
            <person name="Gibson G."/>
            <person name="Gilbert D."/>
            <person name="Gnerre S."/>
            <person name="Godfrey J."/>
            <person name="Good R."/>
            <person name="Gotea V."/>
            <person name="Gravely B."/>
            <person name="Greenberg A.J."/>
            <person name="Griffiths-Jones S."/>
            <person name="Gross S."/>
            <person name="Guigo R."/>
            <person name="Gustafson E.A."/>
            <person name="Haerty W."/>
            <person name="Hahn M.W."/>
            <person name="Halligan D.L."/>
            <person name="Halpern A.L."/>
            <person name="Halter G.M."/>
            <person name="Han M.V."/>
            <person name="Heger A."/>
            <person name="Hillier L."/>
            <person name="Hinrichs A.S."/>
            <person name="Holmes I."/>
            <person name="Hoskins R.A."/>
            <person name="Hubisz M.J."/>
            <person name="Hultmark D."/>
            <person name="Huntley M.A."/>
            <person name="Jaffe D.B."/>
            <person name="Jagadeeshan S."/>
            <person name="Jeck W.R."/>
            <person name="Johnson J."/>
            <person name="Jones C.D."/>
            <person name="Jordan W.C."/>
            <person name="Karpen G.H."/>
            <person name="Kataoka E."/>
            <person name="Keightley P.D."/>
            <person name="Kheradpour P."/>
            <person name="Kirkness E.F."/>
            <person name="Koerich L.B."/>
            <person name="Kristiansen K."/>
            <person name="Kudrna D."/>
            <person name="Kulathinal R.J."/>
            <person name="Kumar S."/>
            <person name="Kwok R."/>
            <person name="Lander E."/>
            <person name="Langley C.H."/>
            <person name="Lapoint R."/>
            <person name="Lazzaro B.P."/>
            <person name="Lee S.J."/>
            <person name="Levesque L."/>
            <person name="Li R."/>
            <person name="Lin C.F."/>
            <person name="Lin M.F."/>
            <person name="Lindblad-Toh K."/>
            <person name="Llopart A."/>
            <person name="Long M."/>
            <person name="Low L."/>
            <person name="Lozovsky E."/>
            <person name="Lu J."/>
            <person name="Luo M."/>
            <person name="Machado C.A."/>
            <person name="Makalowski W."/>
            <person name="Marzo M."/>
            <person name="Matsuda M."/>
            <person name="Matzkin L."/>
            <person name="McAllister B."/>
            <person name="McBride C.S."/>
            <person name="McKernan B."/>
            <person name="McKernan K."/>
            <person name="Mendez-Lago M."/>
            <person name="Minx P."/>
            <person name="Mollenhauer M.U."/>
            <person name="Montooth K."/>
            <person name="Mount S.M."/>
            <person name="Mu X."/>
            <person name="Myers E."/>
            <person name="Negre B."/>
            <person name="Newfeld S."/>
            <person name="Nielsen R."/>
            <person name="Noor M.A."/>
            <person name="O'Grady P."/>
            <person name="Pachter L."/>
            <person name="Papaceit M."/>
            <person name="Parisi M.J."/>
            <person name="Parisi M."/>
            <person name="Parts L."/>
            <person name="Pedersen J.S."/>
            <person name="Pesole G."/>
            <person name="Phillippy A.M."/>
            <person name="Ponting C.P."/>
            <person name="Pop M."/>
            <person name="Porcelli D."/>
            <person name="Powell J.R."/>
            <person name="Prohaska S."/>
            <person name="Pruitt K."/>
            <person name="Puig M."/>
            <person name="Quesneville H."/>
            <person name="Ram K.R."/>
            <person name="Rand D."/>
            <person name="Rasmussen M.D."/>
            <person name="Reed L.K."/>
            <person name="Reenan R."/>
            <person name="Reily A."/>
            <person name="Remington K.A."/>
            <person name="Rieger T.T."/>
            <person name="Ritchie M.G."/>
            <person name="Robin C."/>
            <person name="Rogers Y.H."/>
            <person name="Rohde C."/>
            <person name="Rozas J."/>
            <person name="Rubenfield M.J."/>
            <person name="Ruiz A."/>
            <person name="Russo S."/>
            <person name="Salzberg S.L."/>
            <person name="Sanchez-Gracia A."/>
            <person name="Saranga D.J."/>
            <person name="Sato H."/>
            <person name="Schaeffer S.W."/>
            <person name="Schatz M.C."/>
            <person name="Schlenke T."/>
            <person name="Schwartz R."/>
            <person name="Segarra C."/>
            <person name="Singh R.S."/>
            <person name="Sirot L."/>
            <person name="Sirota M."/>
            <person name="Sisneros N.B."/>
            <person name="Smith C.D."/>
            <person name="Smith T.F."/>
            <person name="Spieth J."/>
            <person name="Stage D.E."/>
            <person name="Stark A."/>
            <person name="Stephan W."/>
            <person name="Strausberg R.L."/>
            <person name="Strempel S."/>
            <person name="Sturgill D."/>
            <person name="Sutton G."/>
            <person name="Sutton G.G."/>
            <person name="Tao W."/>
            <person name="Teichmann S."/>
            <person name="Tobari Y.N."/>
            <person name="Tomimura Y."/>
            <person name="Tsolas J.M."/>
            <person name="Valente V.L."/>
            <person name="Venter E."/>
            <person name="Venter J.C."/>
            <person name="Vicario S."/>
            <person name="Vieira F.G."/>
            <person name="Vilella A.J."/>
            <person name="Villasante A."/>
            <person name="Walenz B."/>
            <person name="Wang J."/>
            <person name="Wasserman M."/>
            <person name="Watts T."/>
            <person name="Wilson D."/>
            <person name="Wilson R.K."/>
            <person name="Wing R.A."/>
            <person name="Wolfner M.F."/>
            <person name="Wong A."/>
            <person name="Wong G.K."/>
            <person name="Wu C.I."/>
            <person name="Wu G."/>
            <person name="Yamamoto D."/>
            <person name="Yang H.P."/>
            <person name="Yang S.P."/>
            <person name="Yorke J.A."/>
            <person name="Yoshida K."/>
            <person name="Zdobnov E."/>
            <person name="Zhang P."/>
            <person name="Zhang Y."/>
            <person name="Zimin A.V."/>
            <person name="Baldwin J."/>
            <person name="Abdouelleil A."/>
            <person name="Abdulkadir J."/>
            <person name="Abebe A."/>
            <person name="Abera B."/>
            <person name="Abreu J."/>
            <person name="Acer S.C."/>
            <person name="Aftuck L."/>
            <person name="Alexander A."/>
            <person name="An P."/>
            <person name="Anderson E."/>
            <person name="Anderson S."/>
            <person name="Arachi H."/>
            <person name="Azer M."/>
            <person name="Bachantsang P."/>
            <person name="Barry A."/>
            <person name="Bayul T."/>
            <person name="Berlin A."/>
            <person name="Bessette D."/>
            <person name="Bloom T."/>
            <person name="Blye J."/>
            <person name="Boguslavskiy L."/>
            <person name="Bonnet C."/>
            <person name="Boukhgalter B."/>
            <person name="Bourzgui I."/>
            <person name="Brown A."/>
            <person name="Cahill P."/>
            <person name="Channer S."/>
            <person name="Cheshatsang Y."/>
            <person name="Chuda L."/>
            <person name="Citroen M."/>
            <person name="Collymore A."/>
            <person name="Cooke P."/>
            <person name="Costello M."/>
            <person name="D'Aco K."/>
            <person name="Daza R."/>
            <person name="De Haan G."/>
            <person name="DeGray S."/>
            <person name="DeMaso C."/>
            <person name="Dhargay N."/>
            <person name="Dooley K."/>
            <person name="Dooley E."/>
            <person name="Doricent M."/>
            <person name="Dorje P."/>
            <person name="Dorjee K."/>
            <person name="Dupes A."/>
            <person name="Elong R."/>
            <person name="Falk J."/>
            <person name="Farina A."/>
            <person name="Faro S."/>
            <person name="Ferguson D."/>
            <person name="Fisher S."/>
            <person name="Foley C.D."/>
            <person name="Franke A."/>
            <person name="Friedrich D."/>
            <person name="Gadbois L."/>
            <person name="Gearin G."/>
            <person name="Gearin C.R."/>
            <person name="Giannoukos G."/>
            <person name="Goode T."/>
            <person name="Graham J."/>
            <person name="Grandbois E."/>
            <person name="Grewal S."/>
            <person name="Gyaltsen K."/>
            <person name="Hafez N."/>
            <person name="Hagos B."/>
            <person name="Hall J."/>
            <person name="Henson C."/>
            <person name="Hollinger A."/>
            <person name="Honan T."/>
            <person name="Huard M.D."/>
            <person name="Hughes L."/>
            <person name="Hurhula B."/>
            <person name="Husby M.E."/>
            <person name="Kamat A."/>
            <person name="Kanga B."/>
            <person name="Kashin S."/>
            <person name="Khazanovich D."/>
            <person name="Kisner P."/>
            <person name="Lance K."/>
            <person name="Lara M."/>
            <person name="Lee W."/>
            <person name="Lennon N."/>
            <person name="Letendre F."/>
            <person name="LeVine R."/>
            <person name="Lipovsky A."/>
            <person name="Liu X."/>
            <person name="Liu J."/>
            <person name="Liu S."/>
            <person name="Lokyitsang T."/>
            <person name="Lokyitsang Y."/>
            <person name="Lubonja R."/>
            <person name="Lui A."/>
            <person name="MacDonald P."/>
            <person name="Magnisalis V."/>
            <person name="Maru K."/>
            <person name="Matthews C."/>
            <person name="McCusker W."/>
            <person name="McDonough S."/>
            <person name="Mehta T."/>
            <person name="Meldrim J."/>
            <person name="Meneus L."/>
            <person name="Mihai O."/>
            <person name="Mihalev A."/>
            <person name="Mihova T."/>
            <person name="Mittelman R."/>
            <person name="Mlenga V."/>
            <person name="Montmayeur A."/>
            <person name="Mulrain L."/>
            <person name="Navidi A."/>
            <person name="Naylor J."/>
            <person name="Negash T."/>
            <person name="Nguyen T."/>
            <person name="Nguyen N."/>
            <person name="Nicol R."/>
            <person name="Norbu C."/>
            <person name="Norbu N."/>
            <person name="Novod N."/>
            <person name="O'Neill B."/>
            <person name="Osman S."/>
            <person name="Markiewicz E."/>
            <person name="Oyono O.L."/>
            <person name="Patti C."/>
            <person name="Phunkhang P."/>
            <person name="Pierre F."/>
            <person name="Priest M."/>
            <person name="Raghuraman S."/>
            <person name="Rege F."/>
            <person name="Reyes R."/>
            <person name="Rise C."/>
            <person name="Rogov P."/>
            <person name="Ross K."/>
            <person name="Ryan E."/>
            <person name="Settipalli S."/>
            <person name="Shea T."/>
            <person name="Sherpa N."/>
            <person name="Shi L."/>
            <person name="Shih D."/>
            <person name="Sparrow T."/>
            <person name="Spaulding J."/>
            <person name="Stalker J."/>
            <person name="Stange-Thomann N."/>
            <person name="Stavropoulos S."/>
            <person name="Stone C."/>
            <person name="Strader C."/>
            <person name="Tesfaye S."/>
            <person name="Thomson T."/>
            <person name="Thoulutsang Y."/>
            <person name="Thoulutsang D."/>
            <person name="Topham K."/>
            <person name="Topping I."/>
            <person name="Tsamla T."/>
            <person name="Vassiliev H."/>
            <person name="Vo A."/>
            <person name="Wangchuk T."/>
            <person name="Wangdi T."/>
            <person name="Weiand M."/>
            <person name="Wilkinson J."/>
            <person name="Wilson A."/>
            <person name="Yadav S."/>
            <person name="Young G."/>
            <person name="Yu Q."/>
            <person name="Zembek L."/>
            <person name="Zhong D."/>
            <person name="Zimmer A."/>
            <person name="Zwirko Z."/>
            <person name="Jaffe D.B."/>
            <person name="Alvarez P."/>
            <person name="Brockman W."/>
            <person name="Butler J."/>
            <person name="Chin C."/>
            <person name="Gnerre S."/>
            <person name="Grabherr M."/>
            <person name="Kleber M."/>
            <person name="Mauceli E."/>
            <person name="MacCallum I."/>
        </authorList>
    </citation>
    <scope>NUCLEOTIDE SEQUENCE [LARGE SCALE GENOMIC DNA]</scope>
    <source>
        <strain evidence="3">Tucson 14024-0371.13</strain>
    </source>
</reference>
<sequence length="99" mass="11473">MKLIPIFIFSLIYNLEAGDILKVKCPSEQICAGSSLNKPICVYDEDKNCIRIYKSMCHLSITGCRESKKHYDYSSDYCGMDGWLCDDPPYERWTLFFGH</sequence>
<evidence type="ECO:0008006" key="4">
    <source>
        <dbReference type="Google" id="ProtNLM"/>
    </source>
</evidence>